<evidence type="ECO:0000256" key="4">
    <source>
        <dbReference type="ARBA" id="ARBA00022829"/>
    </source>
</evidence>
<sequence length="292" mass="34193">MIKKFLDYLKFERNYSPDTIEDYDADLSAFEQFFRKLDPQLTWETVDADVIRDWMEDMMDRGNAARSVNRRLSALRSLFRYALSHHLVSKDPAHLIRGPKADKPLPYFMREKEMDRLLDPRMWEDTYSDCLARTIIIVFYETGIRLSELTGLDDDDVSFINKELKVTGKRNKQRIIPFGDELAKVLQDYERRRDKDVTRVTDGLFLNRKGKRVTNVQVRKMVEDNLAKVTTMKKRSPHVLRHTFATAMLNHNAGLESVSKLLGHASISTTEIYTHTTFEQLKKEYKSAHPRA</sequence>
<evidence type="ECO:0000259" key="11">
    <source>
        <dbReference type="PROSITE" id="PS51900"/>
    </source>
</evidence>
<dbReference type="PANTHER" id="PTHR30349:SF77">
    <property type="entry name" value="TYROSINE RECOMBINASE XERC"/>
    <property type="match status" value="1"/>
</dbReference>
<dbReference type="AlphaFoldDB" id="A0A9R1CZN1"/>
<dbReference type="Gene3D" id="1.10.443.10">
    <property type="entry name" value="Intergrase catalytic core"/>
    <property type="match status" value="1"/>
</dbReference>
<dbReference type="GO" id="GO:0005737">
    <property type="term" value="C:cytoplasm"/>
    <property type="evidence" value="ECO:0007669"/>
    <property type="project" value="UniProtKB-SubCell"/>
</dbReference>
<evidence type="ECO:0000256" key="9">
    <source>
        <dbReference type="PROSITE-ProRule" id="PRU01248"/>
    </source>
</evidence>
<dbReference type="InterPro" id="IPR011010">
    <property type="entry name" value="DNA_brk_join_enz"/>
</dbReference>
<name>A0A9R1CZN1_9BACT</name>
<dbReference type="GO" id="GO:0015074">
    <property type="term" value="P:DNA integration"/>
    <property type="evidence" value="ECO:0007669"/>
    <property type="project" value="UniProtKB-KW"/>
</dbReference>
<evidence type="ECO:0000259" key="10">
    <source>
        <dbReference type="PROSITE" id="PS51898"/>
    </source>
</evidence>
<evidence type="ECO:0000313" key="12">
    <source>
        <dbReference type="EMBL" id="GJG60210.1"/>
    </source>
</evidence>
<keyword evidence="13" id="KW-1185">Reference proteome</keyword>
<dbReference type="InterPro" id="IPR010998">
    <property type="entry name" value="Integrase_recombinase_N"/>
</dbReference>
<keyword evidence="5" id="KW-0229">DNA integration</keyword>
<evidence type="ECO:0000256" key="6">
    <source>
        <dbReference type="ARBA" id="ARBA00023125"/>
    </source>
</evidence>
<gene>
    <name evidence="12" type="primary">xerC_2</name>
    <name evidence="12" type="ORF">PRLR5076_30610</name>
</gene>
<evidence type="ECO:0000256" key="8">
    <source>
        <dbReference type="ARBA" id="ARBA00023306"/>
    </source>
</evidence>
<dbReference type="GO" id="GO:0003677">
    <property type="term" value="F:DNA binding"/>
    <property type="evidence" value="ECO:0007669"/>
    <property type="project" value="UniProtKB-UniRule"/>
</dbReference>
<evidence type="ECO:0000256" key="2">
    <source>
        <dbReference type="ARBA" id="ARBA00022490"/>
    </source>
</evidence>
<evidence type="ECO:0000256" key="5">
    <source>
        <dbReference type="ARBA" id="ARBA00022908"/>
    </source>
</evidence>
<dbReference type="InterPro" id="IPR002104">
    <property type="entry name" value="Integrase_catalytic"/>
</dbReference>
<keyword evidence="3" id="KW-0132">Cell division</keyword>
<dbReference type="PROSITE" id="PS51898">
    <property type="entry name" value="TYR_RECOMBINASE"/>
    <property type="match status" value="1"/>
</dbReference>
<dbReference type="GO" id="GO:0051301">
    <property type="term" value="P:cell division"/>
    <property type="evidence" value="ECO:0007669"/>
    <property type="project" value="UniProtKB-KW"/>
</dbReference>
<protein>
    <submittedName>
        <fullName evidence="12">Tyrosine recombinase XerC</fullName>
    </submittedName>
</protein>
<dbReference type="Pfam" id="PF02899">
    <property type="entry name" value="Phage_int_SAM_1"/>
    <property type="match status" value="1"/>
</dbReference>
<accession>A0A9R1CZN1</accession>
<dbReference type="EMBL" id="BPUB01000003">
    <property type="protein sequence ID" value="GJG60210.1"/>
    <property type="molecule type" value="Genomic_DNA"/>
</dbReference>
<dbReference type="GO" id="GO:0007059">
    <property type="term" value="P:chromosome segregation"/>
    <property type="evidence" value="ECO:0007669"/>
    <property type="project" value="UniProtKB-KW"/>
</dbReference>
<dbReference type="Gene3D" id="1.10.150.130">
    <property type="match status" value="1"/>
</dbReference>
<dbReference type="InterPro" id="IPR044068">
    <property type="entry name" value="CB"/>
</dbReference>
<dbReference type="Proteomes" id="UP000825483">
    <property type="component" value="Unassembled WGS sequence"/>
</dbReference>
<dbReference type="InterPro" id="IPR013762">
    <property type="entry name" value="Integrase-like_cat_sf"/>
</dbReference>
<feature type="domain" description="Core-binding (CB)" evidence="11">
    <location>
        <begin position="1"/>
        <end position="83"/>
    </location>
</feature>
<proteinExistence type="predicted"/>
<dbReference type="SUPFAM" id="SSF56349">
    <property type="entry name" value="DNA breaking-rejoining enzymes"/>
    <property type="match status" value="1"/>
</dbReference>
<dbReference type="PANTHER" id="PTHR30349">
    <property type="entry name" value="PHAGE INTEGRASE-RELATED"/>
    <property type="match status" value="1"/>
</dbReference>
<keyword evidence="4" id="KW-0159">Chromosome partition</keyword>
<comment type="subcellular location">
    <subcellularLocation>
        <location evidence="1">Cytoplasm</location>
    </subcellularLocation>
</comment>
<feature type="domain" description="Tyr recombinase" evidence="10">
    <location>
        <begin position="104"/>
        <end position="286"/>
    </location>
</feature>
<evidence type="ECO:0000256" key="7">
    <source>
        <dbReference type="ARBA" id="ARBA00023172"/>
    </source>
</evidence>
<dbReference type="InterPro" id="IPR004107">
    <property type="entry name" value="Integrase_SAM-like_N"/>
</dbReference>
<comment type="caution">
    <text evidence="12">The sequence shown here is derived from an EMBL/GenBank/DDBJ whole genome shotgun (WGS) entry which is preliminary data.</text>
</comment>
<evidence type="ECO:0000256" key="3">
    <source>
        <dbReference type="ARBA" id="ARBA00022618"/>
    </source>
</evidence>
<keyword evidence="6 9" id="KW-0238">DNA-binding</keyword>
<dbReference type="InterPro" id="IPR050090">
    <property type="entry name" value="Tyrosine_recombinase_XerCD"/>
</dbReference>
<keyword evidence="7" id="KW-0233">DNA recombination</keyword>
<reference evidence="12" key="1">
    <citation type="journal article" date="2022" name="Int. J. Syst. Evol. Microbiol.">
        <title>Prevotella lacticifex sp. nov., isolated from the rumen of cows.</title>
        <authorList>
            <person name="Shinkai T."/>
            <person name="Ikeyama N."/>
            <person name="Kumagai M."/>
            <person name="Ohmori H."/>
            <person name="Sakamoto M."/>
            <person name="Ohkuma M."/>
            <person name="Mitsumori M."/>
        </authorList>
    </citation>
    <scope>NUCLEOTIDE SEQUENCE</scope>
    <source>
        <strain evidence="12">R5076</strain>
    </source>
</reference>
<dbReference type="Pfam" id="PF00589">
    <property type="entry name" value="Phage_integrase"/>
    <property type="match status" value="1"/>
</dbReference>
<keyword evidence="2" id="KW-0963">Cytoplasm</keyword>
<dbReference type="GeneID" id="72467831"/>
<dbReference type="GO" id="GO:0006310">
    <property type="term" value="P:DNA recombination"/>
    <property type="evidence" value="ECO:0007669"/>
    <property type="project" value="UniProtKB-KW"/>
</dbReference>
<dbReference type="RefSeq" id="WP_223926542.1">
    <property type="nucleotide sequence ID" value="NZ_BPTU01000001.1"/>
</dbReference>
<dbReference type="PROSITE" id="PS51900">
    <property type="entry name" value="CB"/>
    <property type="match status" value="1"/>
</dbReference>
<keyword evidence="8" id="KW-0131">Cell cycle</keyword>
<organism evidence="12 13">
    <name type="scientific">Prevotella lacticifex</name>
    <dbReference type="NCBI Taxonomy" id="2854755"/>
    <lineage>
        <taxon>Bacteria</taxon>
        <taxon>Pseudomonadati</taxon>
        <taxon>Bacteroidota</taxon>
        <taxon>Bacteroidia</taxon>
        <taxon>Bacteroidales</taxon>
        <taxon>Prevotellaceae</taxon>
        <taxon>Prevotella</taxon>
    </lineage>
</organism>
<evidence type="ECO:0000313" key="13">
    <source>
        <dbReference type="Proteomes" id="UP000825483"/>
    </source>
</evidence>
<evidence type="ECO:0000256" key="1">
    <source>
        <dbReference type="ARBA" id="ARBA00004496"/>
    </source>
</evidence>